<feature type="signal peptide" evidence="1">
    <location>
        <begin position="1"/>
        <end position="24"/>
    </location>
</feature>
<name>A0A1Z5J228_9LACO</name>
<keyword evidence="1" id="KW-0732">Signal</keyword>
<sequence length="231" mass="25839" precursor="true">MKKGLMLIGLLCVTFLTACGSNSAKTHGHKTADAVVPIKQLTTKTNQGYPVISGVKNSVRLKPGKIDSQAKIDKYLKNRLFLEMDGSKSAIKEAMADDDVYDSLVTQGILFDSKNKEHTFVDIADELEDGDKTLTYNYYPNSISPSRVELKWNQQTKTIMKIEHGDDTDDSVATSYKGKILPDGTINMYLVGTYNGYKGNNPLSVSILKLDNDYRYVALNSQKYHYKFLNE</sequence>
<dbReference type="EMBL" id="BCMJ01000004">
    <property type="protein sequence ID" value="GAX08105.1"/>
    <property type="molecule type" value="Genomic_DNA"/>
</dbReference>
<evidence type="ECO:0000313" key="2">
    <source>
        <dbReference type="EMBL" id="GAX08105.1"/>
    </source>
</evidence>
<organism evidence="2 3">
    <name type="scientific">Secundilactobacillus silagincola</name>
    <dbReference type="NCBI Taxonomy" id="1714681"/>
    <lineage>
        <taxon>Bacteria</taxon>
        <taxon>Bacillati</taxon>
        <taxon>Bacillota</taxon>
        <taxon>Bacilli</taxon>
        <taxon>Lactobacillales</taxon>
        <taxon>Lactobacillaceae</taxon>
        <taxon>Secundilactobacillus</taxon>
    </lineage>
</organism>
<dbReference type="PROSITE" id="PS51257">
    <property type="entry name" value="PROKAR_LIPOPROTEIN"/>
    <property type="match status" value="1"/>
</dbReference>
<dbReference type="Proteomes" id="UP000223370">
    <property type="component" value="Unassembled WGS sequence"/>
</dbReference>
<dbReference type="OrthoDB" id="9787902at2"/>
<comment type="caution">
    <text evidence="2">The sequence shown here is derived from an EMBL/GenBank/DDBJ whole genome shotgun (WGS) entry which is preliminary data.</text>
</comment>
<feature type="chain" id="PRO_5012961441" description="Lipoprotein" evidence="1">
    <location>
        <begin position="25"/>
        <end position="231"/>
    </location>
</feature>
<evidence type="ECO:0000313" key="3">
    <source>
        <dbReference type="Proteomes" id="UP000223370"/>
    </source>
</evidence>
<gene>
    <name evidence="2" type="ORF">IWT5_01257</name>
</gene>
<protein>
    <recommendedName>
        <fullName evidence="4">Lipoprotein</fullName>
    </recommendedName>
</protein>
<dbReference type="AlphaFoldDB" id="A0A1Z5J228"/>
<reference evidence="2 3" key="1">
    <citation type="submission" date="2015-11" db="EMBL/GenBank/DDBJ databases">
        <title>Draft genome sequences of new species of the genus Lactobacillus isolated from orchardgrass silage.</title>
        <authorList>
            <person name="Tohno M."/>
            <person name="Tanizawa Y."/>
            <person name="Arita M."/>
        </authorList>
    </citation>
    <scope>NUCLEOTIDE SEQUENCE [LARGE SCALE GENOMIC DNA]</scope>
    <source>
        <strain evidence="2 3">IWT5</strain>
    </source>
</reference>
<evidence type="ECO:0008006" key="4">
    <source>
        <dbReference type="Google" id="ProtNLM"/>
    </source>
</evidence>
<keyword evidence="3" id="KW-1185">Reference proteome</keyword>
<proteinExistence type="predicted"/>
<evidence type="ECO:0000256" key="1">
    <source>
        <dbReference type="SAM" id="SignalP"/>
    </source>
</evidence>
<dbReference type="RefSeq" id="WP_098824560.1">
    <property type="nucleotide sequence ID" value="NZ_BCMJ01000004.1"/>
</dbReference>
<accession>A0A1Z5J228</accession>